<gene>
    <name evidence="3" type="ORF">SISNIDRAFT_298008</name>
</gene>
<keyword evidence="4" id="KW-1185">Reference proteome</keyword>
<evidence type="ECO:0000256" key="2">
    <source>
        <dbReference type="SAM" id="MobiDB-lite"/>
    </source>
</evidence>
<evidence type="ECO:0000256" key="1">
    <source>
        <dbReference type="SAM" id="Coils"/>
    </source>
</evidence>
<proteinExistence type="predicted"/>
<dbReference type="Proteomes" id="UP000076722">
    <property type="component" value="Unassembled WGS sequence"/>
</dbReference>
<evidence type="ECO:0000313" key="3">
    <source>
        <dbReference type="EMBL" id="KZS87721.1"/>
    </source>
</evidence>
<feature type="coiled-coil region" evidence="1">
    <location>
        <begin position="106"/>
        <end position="140"/>
    </location>
</feature>
<dbReference type="EMBL" id="KV419445">
    <property type="protein sequence ID" value="KZS87721.1"/>
    <property type="molecule type" value="Genomic_DNA"/>
</dbReference>
<organism evidence="3 4">
    <name type="scientific">Sistotremastrum niveocremeum HHB9708</name>
    <dbReference type="NCBI Taxonomy" id="1314777"/>
    <lineage>
        <taxon>Eukaryota</taxon>
        <taxon>Fungi</taxon>
        <taxon>Dikarya</taxon>
        <taxon>Basidiomycota</taxon>
        <taxon>Agaricomycotina</taxon>
        <taxon>Agaricomycetes</taxon>
        <taxon>Sistotremastrales</taxon>
        <taxon>Sistotremastraceae</taxon>
        <taxon>Sertulicium</taxon>
        <taxon>Sertulicium niveocremeum</taxon>
    </lineage>
</organism>
<dbReference type="AlphaFoldDB" id="A0A164NHZ8"/>
<reference evidence="3 4" key="1">
    <citation type="journal article" date="2016" name="Mol. Biol. Evol.">
        <title>Comparative Genomics of Early-Diverging Mushroom-Forming Fungi Provides Insights into the Origins of Lignocellulose Decay Capabilities.</title>
        <authorList>
            <person name="Nagy L.G."/>
            <person name="Riley R."/>
            <person name="Tritt A."/>
            <person name="Adam C."/>
            <person name="Daum C."/>
            <person name="Floudas D."/>
            <person name="Sun H."/>
            <person name="Yadav J.S."/>
            <person name="Pangilinan J."/>
            <person name="Larsson K.H."/>
            <person name="Matsuura K."/>
            <person name="Barry K."/>
            <person name="Labutti K."/>
            <person name="Kuo R."/>
            <person name="Ohm R.A."/>
            <person name="Bhattacharya S.S."/>
            <person name="Shirouzu T."/>
            <person name="Yoshinaga Y."/>
            <person name="Martin F.M."/>
            <person name="Grigoriev I.V."/>
            <person name="Hibbett D.S."/>
        </authorList>
    </citation>
    <scope>NUCLEOTIDE SEQUENCE [LARGE SCALE GENOMIC DNA]</scope>
    <source>
        <strain evidence="3 4">HHB9708</strain>
    </source>
</reference>
<name>A0A164NHZ8_9AGAM</name>
<feature type="region of interest" description="Disordered" evidence="2">
    <location>
        <begin position="1"/>
        <end position="58"/>
    </location>
</feature>
<keyword evidence="1" id="KW-0175">Coiled coil</keyword>
<accession>A0A164NHZ8</accession>
<feature type="compositionally biased region" description="Polar residues" evidence="2">
    <location>
        <begin position="1"/>
        <end position="16"/>
    </location>
</feature>
<sequence>MAGRSSYSKATGSYSYQVGCPRSPVHDEDTSETWASSTEGSDQRVNENRTSSSRAAKRIAIEKQSHAKKIHASRDLVACVRQHLHPDDVDQVRGLADAAKKAIVLLNDAQSRERRLKTRISELEQSNKTLTGRLADLDKLTQDVAFWQDVALRCSSSNVSPMLSANELEFPPLSVDPPEFSFGSPSSTFDDLFLPYLGHN</sequence>
<evidence type="ECO:0000313" key="4">
    <source>
        <dbReference type="Proteomes" id="UP000076722"/>
    </source>
</evidence>
<protein>
    <submittedName>
        <fullName evidence="3">Uncharacterized protein</fullName>
    </submittedName>
</protein>